<dbReference type="EMBL" id="WKFB01000441">
    <property type="protein sequence ID" value="KAF6723074.1"/>
    <property type="molecule type" value="Genomic_DNA"/>
</dbReference>
<sequence length="98" mass="10689">MTWGLRCSSFGSARVASGHLPRLRQSFMKTDEHEHGSSDGLRARTRSPVRPGCVEECAPRFVASFVLGSRLWERPVASRGVCGTADPNPGGHVAVERR</sequence>
<protein>
    <submittedName>
        <fullName evidence="2">Uncharacterized protein</fullName>
    </submittedName>
</protein>
<organism evidence="2 3">
    <name type="scientific">Oryzias melastigma</name>
    <name type="common">Marine medaka</name>
    <dbReference type="NCBI Taxonomy" id="30732"/>
    <lineage>
        <taxon>Eukaryota</taxon>
        <taxon>Metazoa</taxon>
        <taxon>Chordata</taxon>
        <taxon>Craniata</taxon>
        <taxon>Vertebrata</taxon>
        <taxon>Euteleostomi</taxon>
        <taxon>Actinopterygii</taxon>
        <taxon>Neopterygii</taxon>
        <taxon>Teleostei</taxon>
        <taxon>Neoteleostei</taxon>
        <taxon>Acanthomorphata</taxon>
        <taxon>Ovalentaria</taxon>
        <taxon>Atherinomorphae</taxon>
        <taxon>Beloniformes</taxon>
        <taxon>Adrianichthyidae</taxon>
        <taxon>Oryziinae</taxon>
        <taxon>Oryzias</taxon>
    </lineage>
</organism>
<dbReference type="AlphaFoldDB" id="A0A834F6M8"/>
<reference evidence="2" key="1">
    <citation type="journal article" name="BMC Genomics">
        <title>Long-read sequencing and de novo genome assembly of marine medaka (Oryzias melastigma).</title>
        <authorList>
            <person name="Liang P."/>
            <person name="Saqib H.S.A."/>
            <person name="Ni X."/>
            <person name="Shen Y."/>
        </authorList>
    </citation>
    <scope>NUCLEOTIDE SEQUENCE</scope>
    <source>
        <strain evidence="2">Bigg-433</strain>
    </source>
</reference>
<evidence type="ECO:0000256" key="1">
    <source>
        <dbReference type="SAM" id="MobiDB-lite"/>
    </source>
</evidence>
<dbReference type="Proteomes" id="UP000646548">
    <property type="component" value="Unassembled WGS sequence"/>
</dbReference>
<accession>A0A834F6M8</accession>
<feature type="region of interest" description="Disordered" evidence="1">
    <location>
        <begin position="79"/>
        <end position="98"/>
    </location>
</feature>
<evidence type="ECO:0000313" key="2">
    <source>
        <dbReference type="EMBL" id="KAF6723074.1"/>
    </source>
</evidence>
<gene>
    <name evidence="2" type="ORF">FQA47_008225</name>
</gene>
<evidence type="ECO:0000313" key="3">
    <source>
        <dbReference type="Proteomes" id="UP000646548"/>
    </source>
</evidence>
<feature type="region of interest" description="Disordered" evidence="1">
    <location>
        <begin position="28"/>
        <end position="47"/>
    </location>
</feature>
<name>A0A834F6M8_ORYME</name>
<proteinExistence type="predicted"/>
<comment type="caution">
    <text evidence="2">The sequence shown here is derived from an EMBL/GenBank/DDBJ whole genome shotgun (WGS) entry which is preliminary data.</text>
</comment>